<comment type="similarity">
    <text evidence="1">Belongs to the four-carbon acid sugar kinase family.</text>
</comment>
<feature type="domain" description="Four-carbon acid sugar kinase N-terminal" evidence="7">
    <location>
        <begin position="7"/>
        <end position="230"/>
    </location>
</feature>
<keyword evidence="3" id="KW-0547">Nucleotide-binding</keyword>
<evidence type="ECO:0000256" key="1">
    <source>
        <dbReference type="ARBA" id="ARBA00005715"/>
    </source>
</evidence>
<dbReference type="RefSeq" id="WP_288197746.1">
    <property type="nucleotide sequence ID" value="NZ_LT608334.1"/>
</dbReference>
<dbReference type="Gene3D" id="3.40.980.20">
    <property type="entry name" value="Four-carbon acid sugar kinase, nucleotide binding domain"/>
    <property type="match status" value="1"/>
</dbReference>
<sequence length="418" mass="44462">MMPIEKIAIIADDYTGAGDAGIHFARFGRKIELLLHIDALARKHRDNSDIALTSETRFLDPGEAGAVVLDMIRQCRAAGYDRIFKKIDSTMRGNPGSEIEAVLAGMGLAAALICPAMPKTGRTCLDGVIYLDGVPLHRSDIGRDPFHPLSSSNVSDLLCLQTDLPIGHIGLQDIEAGEAALRQTIASLLERGVRLMVADAVEDRHLAALARQLAPGDLLPVGAGGFAEALARLSAPEGWTDCEGRKVRLRRPIVSVVGSLTEVSRRQAAHADKSGLFRTIDIRSDAPPADIRNACEARLSEPGRNQPNILLRVVNGERPDKISREDGERVAEKLGYATASICSLVPCRTVVSTGGSTSMAVAEALGIESVDLVDEILPGIVVGACNRPNGGIEWFISKAGGFGDDSVLTEIDARCVGV</sequence>
<dbReference type="Pfam" id="PF17042">
    <property type="entry name" value="NBD_C"/>
    <property type="match status" value="1"/>
</dbReference>
<dbReference type="InterPro" id="IPR031475">
    <property type="entry name" value="NBD_C"/>
</dbReference>
<dbReference type="InterPro" id="IPR037051">
    <property type="entry name" value="4-carb_acid_sugar_kinase_N_sf"/>
</dbReference>
<organism evidence="9">
    <name type="scientific">uncultured Pleomorphomonas sp</name>
    <dbReference type="NCBI Taxonomy" id="442121"/>
    <lineage>
        <taxon>Bacteria</taxon>
        <taxon>Pseudomonadati</taxon>
        <taxon>Pseudomonadota</taxon>
        <taxon>Alphaproteobacteria</taxon>
        <taxon>Hyphomicrobiales</taxon>
        <taxon>Pleomorphomonadaceae</taxon>
        <taxon>Pleomorphomonas</taxon>
        <taxon>environmental samples</taxon>
    </lineage>
</organism>
<dbReference type="SUPFAM" id="SSF142764">
    <property type="entry name" value="YgbK-like"/>
    <property type="match status" value="1"/>
</dbReference>
<dbReference type="EMBL" id="FMJD01000010">
    <property type="protein sequence ID" value="SCM77976.1"/>
    <property type="molecule type" value="Genomic_DNA"/>
</dbReference>
<evidence type="ECO:0000256" key="3">
    <source>
        <dbReference type="ARBA" id="ARBA00022741"/>
    </source>
</evidence>
<keyword evidence="2" id="KW-0808">Transferase</keyword>
<dbReference type="AlphaFoldDB" id="A0A212LK87"/>
<evidence type="ECO:0000259" key="7">
    <source>
        <dbReference type="Pfam" id="PF07005"/>
    </source>
</evidence>
<evidence type="ECO:0000256" key="2">
    <source>
        <dbReference type="ARBA" id="ARBA00022679"/>
    </source>
</evidence>
<feature type="domain" description="Four-carbon acid sugar kinase nucleotide binding" evidence="8">
    <location>
        <begin position="255"/>
        <end position="408"/>
    </location>
</feature>
<protein>
    <submittedName>
        <fullName evidence="9">Putative Type III effector Hrp-dependent outer protein</fullName>
    </submittedName>
</protein>
<dbReference type="InterPro" id="IPR042213">
    <property type="entry name" value="NBD_C_sf"/>
</dbReference>
<reference evidence="9" key="1">
    <citation type="submission" date="2016-08" db="EMBL/GenBank/DDBJ databases">
        <authorList>
            <person name="Seilhamer J.J."/>
        </authorList>
    </citation>
    <scope>NUCLEOTIDE SEQUENCE</scope>
    <source>
        <strain evidence="9">86</strain>
    </source>
</reference>
<keyword evidence="4" id="KW-0418">Kinase</keyword>
<evidence type="ECO:0000256" key="5">
    <source>
        <dbReference type="ARBA" id="ARBA00022840"/>
    </source>
</evidence>
<dbReference type="GO" id="GO:0016301">
    <property type="term" value="F:kinase activity"/>
    <property type="evidence" value="ECO:0007669"/>
    <property type="project" value="UniProtKB-KW"/>
</dbReference>
<evidence type="ECO:0000256" key="6">
    <source>
        <dbReference type="ARBA" id="ARBA00023277"/>
    </source>
</evidence>
<gene>
    <name evidence="9" type="ORF">KL86PLE_60291</name>
</gene>
<accession>A0A212LK87</accession>
<dbReference type="Gene3D" id="3.40.50.10840">
    <property type="entry name" value="Putative sugar-binding, N-terminal domain"/>
    <property type="match status" value="1"/>
</dbReference>
<evidence type="ECO:0000256" key="4">
    <source>
        <dbReference type="ARBA" id="ARBA00022777"/>
    </source>
</evidence>
<evidence type="ECO:0000313" key="9">
    <source>
        <dbReference type="EMBL" id="SCM77976.1"/>
    </source>
</evidence>
<proteinExistence type="inferred from homology"/>
<evidence type="ECO:0000259" key="8">
    <source>
        <dbReference type="Pfam" id="PF17042"/>
    </source>
</evidence>
<dbReference type="GO" id="GO:0005524">
    <property type="term" value="F:ATP binding"/>
    <property type="evidence" value="ECO:0007669"/>
    <property type="project" value="UniProtKB-KW"/>
</dbReference>
<name>A0A212LK87_9HYPH</name>
<keyword evidence="6" id="KW-0119">Carbohydrate metabolism</keyword>
<dbReference type="InterPro" id="IPR010737">
    <property type="entry name" value="4-carb_acid_sugar_kinase_N"/>
</dbReference>
<keyword evidence="5" id="KW-0067">ATP-binding</keyword>
<dbReference type="Pfam" id="PF07005">
    <property type="entry name" value="SBD_N"/>
    <property type="match status" value="1"/>
</dbReference>